<feature type="region of interest" description="Disordered" evidence="1">
    <location>
        <begin position="63"/>
        <end position="87"/>
    </location>
</feature>
<feature type="compositionally biased region" description="Gly residues" evidence="1">
    <location>
        <begin position="70"/>
        <end position="87"/>
    </location>
</feature>
<keyword evidence="3" id="KW-1185">Reference proteome</keyword>
<protein>
    <submittedName>
        <fullName evidence="2">Uncharacterized protein</fullName>
    </submittedName>
</protein>
<dbReference type="InterPro" id="IPR036102">
    <property type="entry name" value="OsmC/Ohrsf"/>
</dbReference>
<gene>
    <name evidence="2" type="ORF">TM35_000321620</name>
</gene>
<accession>A0A1X0NMD9</accession>
<sequence length="188" mass="20073">MRRSPALFLKRFDPSKFFRSLPGVAGEKNPVEPGGSFLSNQGFGFGSFQGGLPANLAGGFATGSRDSGAHGEGAGGKSGQGPGAGFGGGSFGGPFSGLFDKALEWCSEAHARDIARRQGIDIRDIRFEKTAEGGINVVVDAPNATPKQIEQLGEQVMEECPVARFRKTQVTSPQEKIQWLRLPDRYDR</sequence>
<dbReference type="RefSeq" id="XP_028879913.1">
    <property type="nucleotide sequence ID" value="XM_029028789.1"/>
</dbReference>
<dbReference type="EMBL" id="NBCO01000032">
    <property type="protein sequence ID" value="ORC85847.1"/>
    <property type="molecule type" value="Genomic_DNA"/>
</dbReference>
<dbReference type="OrthoDB" id="271674at2759"/>
<evidence type="ECO:0000256" key="1">
    <source>
        <dbReference type="SAM" id="MobiDB-lite"/>
    </source>
</evidence>
<comment type="caution">
    <text evidence="2">The sequence shown here is derived from an EMBL/GenBank/DDBJ whole genome shotgun (WGS) entry which is preliminary data.</text>
</comment>
<dbReference type="Proteomes" id="UP000192257">
    <property type="component" value="Unassembled WGS sequence"/>
</dbReference>
<evidence type="ECO:0000313" key="3">
    <source>
        <dbReference type="Proteomes" id="UP000192257"/>
    </source>
</evidence>
<dbReference type="SUPFAM" id="SSF82784">
    <property type="entry name" value="OsmC-like"/>
    <property type="match status" value="1"/>
</dbReference>
<evidence type="ECO:0000313" key="2">
    <source>
        <dbReference type="EMBL" id="ORC85847.1"/>
    </source>
</evidence>
<reference evidence="2 3" key="1">
    <citation type="submission" date="2017-03" db="EMBL/GenBank/DDBJ databases">
        <title>An alternative strategy for trypanosome survival in the mammalian bloodstream revealed through genome and transcriptome analysis of the ubiquitous bovine parasite Trypanosoma (Megatrypanum) theileri.</title>
        <authorList>
            <person name="Kelly S."/>
            <person name="Ivens A."/>
            <person name="Mott A."/>
            <person name="O'Neill E."/>
            <person name="Emms D."/>
            <person name="Macleod O."/>
            <person name="Voorheis P."/>
            <person name="Matthews J."/>
            <person name="Matthews K."/>
            <person name="Carrington M."/>
        </authorList>
    </citation>
    <scope>NUCLEOTIDE SEQUENCE [LARGE SCALE GENOMIC DNA]</scope>
    <source>
        <strain evidence="2">Edinburgh</strain>
    </source>
</reference>
<proteinExistence type="predicted"/>
<dbReference type="VEuPathDB" id="TriTrypDB:TM35_000321620"/>
<dbReference type="GeneID" id="39988569"/>
<dbReference type="AlphaFoldDB" id="A0A1X0NMD9"/>
<organism evidence="2 3">
    <name type="scientific">Trypanosoma theileri</name>
    <dbReference type="NCBI Taxonomy" id="67003"/>
    <lineage>
        <taxon>Eukaryota</taxon>
        <taxon>Discoba</taxon>
        <taxon>Euglenozoa</taxon>
        <taxon>Kinetoplastea</taxon>
        <taxon>Metakinetoplastina</taxon>
        <taxon>Trypanosomatida</taxon>
        <taxon>Trypanosomatidae</taxon>
        <taxon>Trypanosoma</taxon>
    </lineage>
</organism>
<name>A0A1X0NMD9_9TRYP</name>